<comment type="similarity">
    <text evidence="1">Belongs to the multicopper oxidase family.</text>
</comment>
<organism evidence="9 10">
    <name type="scientific">Homarus americanus</name>
    <name type="common">American lobster</name>
    <dbReference type="NCBI Taxonomy" id="6706"/>
    <lineage>
        <taxon>Eukaryota</taxon>
        <taxon>Metazoa</taxon>
        <taxon>Ecdysozoa</taxon>
        <taxon>Arthropoda</taxon>
        <taxon>Crustacea</taxon>
        <taxon>Multicrustacea</taxon>
        <taxon>Malacostraca</taxon>
        <taxon>Eumalacostraca</taxon>
        <taxon>Eucarida</taxon>
        <taxon>Decapoda</taxon>
        <taxon>Pleocyemata</taxon>
        <taxon>Astacidea</taxon>
        <taxon>Nephropoidea</taxon>
        <taxon>Nephropidae</taxon>
        <taxon>Homarus</taxon>
    </lineage>
</organism>
<dbReference type="PANTHER" id="PTHR11709:SF394">
    <property type="entry name" value="FI03373P-RELATED"/>
    <property type="match status" value="1"/>
</dbReference>
<dbReference type="AlphaFoldDB" id="A0A8J5K0C6"/>
<dbReference type="InterPro" id="IPR008972">
    <property type="entry name" value="Cupredoxin"/>
</dbReference>
<feature type="domain" description="Plastocyanin-like" evidence="6">
    <location>
        <begin position="294"/>
        <end position="443"/>
    </location>
</feature>
<dbReference type="InterPro" id="IPR011707">
    <property type="entry name" value="Cu-oxidase-like_N"/>
</dbReference>
<evidence type="ECO:0000259" key="6">
    <source>
        <dbReference type="Pfam" id="PF00394"/>
    </source>
</evidence>
<dbReference type="InterPro" id="IPR001117">
    <property type="entry name" value="Cu-oxidase_2nd"/>
</dbReference>
<dbReference type="InterPro" id="IPR011706">
    <property type="entry name" value="Cu-oxidase_C"/>
</dbReference>
<evidence type="ECO:0000313" key="9">
    <source>
        <dbReference type="EMBL" id="KAG7167805.1"/>
    </source>
</evidence>
<evidence type="ECO:0000256" key="2">
    <source>
        <dbReference type="ARBA" id="ARBA00022723"/>
    </source>
</evidence>
<feature type="compositionally biased region" description="Basic and acidic residues" evidence="5">
    <location>
        <begin position="1"/>
        <end position="12"/>
    </location>
</feature>
<evidence type="ECO:0000256" key="4">
    <source>
        <dbReference type="ARBA" id="ARBA00023008"/>
    </source>
</evidence>
<accession>A0A8J5K0C6</accession>
<feature type="region of interest" description="Disordered" evidence="5">
    <location>
        <begin position="1"/>
        <end position="25"/>
    </location>
</feature>
<dbReference type="GO" id="GO:0005886">
    <property type="term" value="C:plasma membrane"/>
    <property type="evidence" value="ECO:0007669"/>
    <property type="project" value="TreeGrafter"/>
</dbReference>
<evidence type="ECO:0000256" key="3">
    <source>
        <dbReference type="ARBA" id="ARBA00023002"/>
    </source>
</evidence>
<proteinExistence type="inferred from homology"/>
<comment type="caution">
    <text evidence="9">The sequence shown here is derived from an EMBL/GenBank/DDBJ whole genome shotgun (WGS) entry which is preliminary data.</text>
</comment>
<dbReference type="Pfam" id="PF07731">
    <property type="entry name" value="Cu-oxidase_2"/>
    <property type="match status" value="1"/>
</dbReference>
<feature type="domain" description="Plastocyanin-like" evidence="7">
    <location>
        <begin position="510"/>
        <end position="648"/>
    </location>
</feature>
<keyword evidence="3" id="KW-0560">Oxidoreductase</keyword>
<dbReference type="EMBL" id="JAHLQT010021257">
    <property type="protein sequence ID" value="KAG7167805.1"/>
    <property type="molecule type" value="Genomic_DNA"/>
</dbReference>
<evidence type="ECO:0000256" key="5">
    <source>
        <dbReference type="SAM" id="MobiDB-lite"/>
    </source>
</evidence>
<evidence type="ECO:0000313" key="10">
    <source>
        <dbReference type="Proteomes" id="UP000747542"/>
    </source>
</evidence>
<evidence type="ECO:0000256" key="1">
    <source>
        <dbReference type="ARBA" id="ARBA00010609"/>
    </source>
</evidence>
<reference evidence="9" key="1">
    <citation type="journal article" date="2021" name="Sci. Adv.">
        <title>The American lobster genome reveals insights on longevity, neural, and immune adaptations.</title>
        <authorList>
            <person name="Polinski J.M."/>
            <person name="Zimin A.V."/>
            <person name="Clark K.F."/>
            <person name="Kohn A.B."/>
            <person name="Sadowski N."/>
            <person name="Timp W."/>
            <person name="Ptitsyn A."/>
            <person name="Khanna P."/>
            <person name="Romanova D.Y."/>
            <person name="Williams P."/>
            <person name="Greenwood S.J."/>
            <person name="Moroz L.L."/>
            <person name="Walt D.R."/>
            <person name="Bodnar A.G."/>
        </authorList>
    </citation>
    <scope>NUCLEOTIDE SEQUENCE</scope>
    <source>
        <strain evidence="9">GMGI-L3</strain>
    </source>
</reference>
<dbReference type="GO" id="GO:0006826">
    <property type="term" value="P:iron ion transport"/>
    <property type="evidence" value="ECO:0007669"/>
    <property type="project" value="TreeGrafter"/>
</dbReference>
<keyword evidence="2" id="KW-0479">Metal-binding</keyword>
<dbReference type="Gene3D" id="2.60.40.420">
    <property type="entry name" value="Cupredoxins - blue copper proteins"/>
    <property type="match status" value="3"/>
</dbReference>
<feature type="domain" description="Plastocyanin-like" evidence="8">
    <location>
        <begin position="162"/>
        <end position="283"/>
    </location>
</feature>
<dbReference type="Pfam" id="PF00394">
    <property type="entry name" value="Cu-oxidase"/>
    <property type="match status" value="1"/>
</dbReference>
<gene>
    <name evidence="9" type="primary">Lac1-L1</name>
    <name evidence="9" type="ORF">Hamer_G010207</name>
</gene>
<keyword evidence="10" id="KW-1185">Reference proteome</keyword>
<evidence type="ECO:0000259" key="7">
    <source>
        <dbReference type="Pfam" id="PF07731"/>
    </source>
</evidence>
<dbReference type="GO" id="GO:0005507">
    <property type="term" value="F:copper ion binding"/>
    <property type="evidence" value="ECO:0007669"/>
    <property type="project" value="InterPro"/>
</dbReference>
<protein>
    <submittedName>
        <fullName evidence="9">Laccase-1-like 1</fullName>
    </submittedName>
</protein>
<sequence>MERGGGREEEGRGSTPTTPALPQAPPTTCIASGPTYLHCIMPHTYYTCIASGPTPTTPALPQAPHLLRLHCIMPHTYYTCIRSCPTPTTPALPHAPHLLHLHCLRPHTYYTCSVISGEFCRRPCVKDDHRICQFNFDIHLYQTMSRACYDCPRNSTDCERPECVAADGVRRMVVAANKAIPGPPIEVCVGDKVLVDVMNNLPSTAMTLHWHGLTMGASFSMPTARSTPYMDGTPGVTQCPISPGSGFRYAFFASNPGTHFWHAQTGLERGDGLFGPLIVHQPTEVDPNQFLAEHLLMVNDWYHKSTQVQYANRYSGAGIVKPDAILINGKGPQQHEEDAATPRVPYARFLVENGTRYRLRMINAAITNCPVTVTVDSHDLIILSADGGRVSPVNASSILLHPGERYDAMFTAEQDPDKAGGTYWVRVTGGGECTGLHQYAALQYLPSNYTLFQPLPEIPSTPVSIPEPGTVWTPQINHLTFRAPPKPLLVNRRPLKSENCSGEGVRHGQCNADYCECIHNLNIPMGSIVDLVLIGEGGSLTEVGHWRGPANGTSYPVHLHGYKFWVLSQVEASQVPNTTNPLPVLTENSTLITADLDDTWVNPNLSREKMMQLDREGKLVRDLESPVMKDSVAIPPGGYTISQVVADALVGASLVLQVGGRNDVPKSPPPDFPTC</sequence>
<name>A0A8J5K0C6_HOMAM</name>
<dbReference type="FunFam" id="2.60.40.420:FF:000045">
    <property type="entry name" value="Laccase 2"/>
    <property type="match status" value="1"/>
</dbReference>
<dbReference type="PANTHER" id="PTHR11709">
    <property type="entry name" value="MULTI-COPPER OXIDASE"/>
    <property type="match status" value="1"/>
</dbReference>
<dbReference type="Pfam" id="PF07732">
    <property type="entry name" value="Cu-oxidase_3"/>
    <property type="match status" value="1"/>
</dbReference>
<dbReference type="Proteomes" id="UP000747542">
    <property type="component" value="Unassembled WGS sequence"/>
</dbReference>
<dbReference type="GO" id="GO:0016491">
    <property type="term" value="F:oxidoreductase activity"/>
    <property type="evidence" value="ECO:0007669"/>
    <property type="project" value="UniProtKB-KW"/>
</dbReference>
<evidence type="ECO:0000259" key="8">
    <source>
        <dbReference type="Pfam" id="PF07732"/>
    </source>
</evidence>
<dbReference type="InterPro" id="IPR045087">
    <property type="entry name" value="Cu-oxidase_fam"/>
</dbReference>
<dbReference type="SUPFAM" id="SSF49503">
    <property type="entry name" value="Cupredoxins"/>
    <property type="match status" value="3"/>
</dbReference>
<keyword evidence="4" id="KW-0186">Copper</keyword>
<dbReference type="CDD" id="cd13884">
    <property type="entry name" value="CuRO_2_tcLCC_insect_like"/>
    <property type="match status" value="1"/>
</dbReference>
<dbReference type="CDD" id="cd13858">
    <property type="entry name" value="CuRO_1_tcLCC2_insect_like"/>
    <property type="match status" value="1"/>
</dbReference>